<dbReference type="Pfam" id="PF13490">
    <property type="entry name" value="zf-HC2"/>
    <property type="match status" value="1"/>
</dbReference>
<protein>
    <submittedName>
        <fullName evidence="2">Zinc finger-containing protein</fullName>
    </submittedName>
</protein>
<name>A0A975BIR0_9BACT</name>
<dbReference type="KEGG" id="dmm:dnm_021090"/>
<organism evidence="2 3">
    <name type="scientific">Desulfonema magnum</name>
    <dbReference type="NCBI Taxonomy" id="45655"/>
    <lineage>
        <taxon>Bacteria</taxon>
        <taxon>Pseudomonadati</taxon>
        <taxon>Thermodesulfobacteriota</taxon>
        <taxon>Desulfobacteria</taxon>
        <taxon>Desulfobacterales</taxon>
        <taxon>Desulfococcaceae</taxon>
        <taxon>Desulfonema</taxon>
    </lineage>
</organism>
<accession>A0A975BIR0</accession>
<reference evidence="2" key="1">
    <citation type="journal article" date="2021" name="Microb. Physiol.">
        <title>Proteogenomic Insights into the Physiology of Marine, Sulfate-Reducing, Filamentous Desulfonema limicola and Desulfonema magnum.</title>
        <authorList>
            <person name="Schnaars V."/>
            <person name="Wohlbrand L."/>
            <person name="Scheve S."/>
            <person name="Hinrichs C."/>
            <person name="Reinhardt R."/>
            <person name="Rabus R."/>
        </authorList>
    </citation>
    <scope>NUCLEOTIDE SEQUENCE</scope>
    <source>
        <strain evidence="2">4be13</strain>
    </source>
</reference>
<dbReference type="Proteomes" id="UP000663722">
    <property type="component" value="Chromosome"/>
</dbReference>
<proteinExistence type="predicted"/>
<dbReference type="EMBL" id="CP061800">
    <property type="protein sequence ID" value="QTA86091.1"/>
    <property type="molecule type" value="Genomic_DNA"/>
</dbReference>
<evidence type="ECO:0000313" key="3">
    <source>
        <dbReference type="Proteomes" id="UP000663722"/>
    </source>
</evidence>
<sequence>MATPCIDFDMLASYFEGSLSDEDKVRMMAHLAECHTCLEKFASASSIMKNRNLAEWKPASEEVARHFLKHLSLPEIVREPPLHSGLFYELRRSSRDLITSFYRRIAVFVANLFRQPVSAYAPVRSHAVSSPDDICLTRKIDDLETEVYIEELENDKATIKVKVVNDGKNGKNISLTLIKDRWKVFARNLRNDFVRFEDIPPGSYQLILEQNGFEKGSCFFEISEDGLYEKDNLS</sequence>
<dbReference type="AlphaFoldDB" id="A0A975BIR0"/>
<gene>
    <name evidence="2" type="ORF">dnm_021090</name>
</gene>
<feature type="domain" description="Putative zinc-finger" evidence="1">
    <location>
        <begin position="10"/>
        <end position="37"/>
    </location>
</feature>
<dbReference type="RefSeq" id="WP_207681872.1">
    <property type="nucleotide sequence ID" value="NZ_CP061800.1"/>
</dbReference>
<evidence type="ECO:0000313" key="2">
    <source>
        <dbReference type="EMBL" id="QTA86091.1"/>
    </source>
</evidence>
<dbReference type="InterPro" id="IPR041916">
    <property type="entry name" value="Anti_sigma_zinc_sf"/>
</dbReference>
<keyword evidence="3" id="KW-1185">Reference proteome</keyword>
<dbReference type="InterPro" id="IPR027383">
    <property type="entry name" value="Znf_put"/>
</dbReference>
<evidence type="ECO:0000259" key="1">
    <source>
        <dbReference type="Pfam" id="PF13490"/>
    </source>
</evidence>
<dbReference type="Gene3D" id="1.10.10.1320">
    <property type="entry name" value="Anti-sigma factor, zinc-finger domain"/>
    <property type="match status" value="1"/>
</dbReference>